<dbReference type="PROSITE" id="PS01061">
    <property type="entry name" value="FLIP_2"/>
    <property type="match status" value="1"/>
</dbReference>
<accession>A0ABW4I6Y3</accession>
<dbReference type="PROSITE" id="PS01060">
    <property type="entry name" value="FLIP_1"/>
    <property type="match status" value="1"/>
</dbReference>
<name>A0ABW4I6Y3_9SPHN</name>
<keyword evidence="13" id="KW-0966">Cell projection</keyword>
<keyword evidence="13" id="KW-0969">Cilium</keyword>
<keyword evidence="5 12" id="KW-0812">Transmembrane</keyword>
<keyword evidence="14" id="KW-1185">Reference proteome</keyword>
<keyword evidence="9 12" id="KW-0472">Membrane</keyword>
<dbReference type="EMBL" id="JBHUDY010000003">
    <property type="protein sequence ID" value="MFD1613405.1"/>
    <property type="molecule type" value="Genomic_DNA"/>
</dbReference>
<evidence type="ECO:0000256" key="4">
    <source>
        <dbReference type="ARBA" id="ARBA00022475"/>
    </source>
</evidence>
<evidence type="ECO:0000256" key="5">
    <source>
        <dbReference type="ARBA" id="ARBA00022692"/>
    </source>
</evidence>
<feature type="transmembrane region" description="Helical" evidence="12">
    <location>
        <begin position="111"/>
        <end position="141"/>
    </location>
</feature>
<comment type="subcellular location">
    <subcellularLocation>
        <location evidence="12">Cell membrane</location>
        <topology evidence="12">Multi-pass membrane protein</topology>
    </subcellularLocation>
    <subcellularLocation>
        <location evidence="12">Bacterial flagellum basal body</location>
    </subcellularLocation>
</comment>
<dbReference type="PRINTS" id="PR00951">
    <property type="entry name" value="FLGBIOSNFLIP"/>
</dbReference>
<keyword evidence="3 12" id="KW-0813">Transport</keyword>
<keyword evidence="6 12" id="KW-1005">Bacterial flagellum biogenesis</keyword>
<feature type="transmembrane region" description="Helical" evidence="12">
    <location>
        <begin position="252"/>
        <end position="278"/>
    </location>
</feature>
<protein>
    <recommendedName>
        <fullName evidence="2 12">Flagellar biosynthetic protein FliP</fullName>
    </recommendedName>
</protein>
<evidence type="ECO:0000256" key="1">
    <source>
        <dbReference type="ARBA" id="ARBA00006257"/>
    </source>
</evidence>
<evidence type="ECO:0000256" key="8">
    <source>
        <dbReference type="ARBA" id="ARBA00022989"/>
    </source>
</evidence>
<comment type="similarity">
    <text evidence="1 12">Belongs to the FliP/MopC/SpaP family.</text>
</comment>
<evidence type="ECO:0000256" key="3">
    <source>
        <dbReference type="ARBA" id="ARBA00022448"/>
    </source>
</evidence>
<reference evidence="14" key="1">
    <citation type="journal article" date="2019" name="Int. J. Syst. Evol. Microbiol.">
        <title>The Global Catalogue of Microorganisms (GCM) 10K type strain sequencing project: providing services to taxonomists for standard genome sequencing and annotation.</title>
        <authorList>
            <consortium name="The Broad Institute Genomics Platform"/>
            <consortium name="The Broad Institute Genome Sequencing Center for Infectious Disease"/>
            <person name="Wu L."/>
            <person name="Ma J."/>
        </authorList>
    </citation>
    <scope>NUCLEOTIDE SEQUENCE [LARGE SCALE GENOMIC DNA]</scope>
    <source>
        <strain evidence="14">CGMCC 1.16275</strain>
    </source>
</reference>
<dbReference type="Pfam" id="PF00813">
    <property type="entry name" value="FliP"/>
    <property type="match status" value="1"/>
</dbReference>
<proteinExistence type="inferred from homology"/>
<evidence type="ECO:0000256" key="6">
    <source>
        <dbReference type="ARBA" id="ARBA00022795"/>
    </source>
</evidence>
<comment type="function">
    <text evidence="12">Plays a role in the flagellum-specific transport system.</text>
</comment>
<evidence type="ECO:0000256" key="12">
    <source>
        <dbReference type="RuleBase" id="RU362069"/>
    </source>
</evidence>
<feature type="transmembrane region" description="Helical" evidence="12">
    <location>
        <begin position="153"/>
        <end position="172"/>
    </location>
</feature>
<comment type="caution">
    <text evidence="13">The sequence shown here is derived from an EMBL/GenBank/DDBJ whole genome shotgun (WGS) entry which is preliminary data.</text>
</comment>
<keyword evidence="4 12" id="KW-1003">Cell membrane</keyword>
<gene>
    <name evidence="12 13" type="primary">fliP</name>
    <name evidence="13" type="ORF">ACFSCW_16515</name>
</gene>
<evidence type="ECO:0000256" key="2">
    <source>
        <dbReference type="ARBA" id="ARBA00021714"/>
    </source>
</evidence>
<dbReference type="Proteomes" id="UP001597115">
    <property type="component" value="Unassembled WGS sequence"/>
</dbReference>
<dbReference type="PANTHER" id="PTHR30587">
    <property type="entry name" value="FLAGELLAR BIOSYNTHETIC PROTEIN FLIP"/>
    <property type="match status" value="1"/>
</dbReference>
<evidence type="ECO:0000313" key="13">
    <source>
        <dbReference type="EMBL" id="MFD1613405.1"/>
    </source>
</evidence>
<feature type="transmembrane region" description="Helical" evidence="12">
    <location>
        <begin position="290"/>
        <end position="311"/>
    </location>
</feature>
<evidence type="ECO:0000256" key="9">
    <source>
        <dbReference type="ARBA" id="ARBA00023136"/>
    </source>
</evidence>
<dbReference type="InterPro" id="IPR005838">
    <property type="entry name" value="T3SS_IM_P"/>
</dbReference>
<feature type="transmembrane region" description="Helical" evidence="12">
    <location>
        <begin position="51"/>
        <end position="72"/>
    </location>
</feature>
<evidence type="ECO:0000256" key="11">
    <source>
        <dbReference type="ARBA" id="ARBA00023225"/>
    </source>
</evidence>
<dbReference type="NCBIfam" id="TIGR01103">
    <property type="entry name" value="fliP"/>
    <property type="match status" value="1"/>
</dbReference>
<organism evidence="13 14">
    <name type="scientific">Sphingomonas tabacisoli</name>
    <dbReference type="NCBI Taxonomy" id="2249466"/>
    <lineage>
        <taxon>Bacteria</taxon>
        <taxon>Pseudomonadati</taxon>
        <taxon>Pseudomonadota</taxon>
        <taxon>Alphaproteobacteria</taxon>
        <taxon>Sphingomonadales</taxon>
        <taxon>Sphingomonadaceae</taxon>
        <taxon>Sphingomonas</taxon>
    </lineage>
</organism>
<evidence type="ECO:0000256" key="10">
    <source>
        <dbReference type="ARBA" id="ARBA00023143"/>
    </source>
</evidence>
<keyword evidence="11 12" id="KW-1006">Bacterial flagellum protein export</keyword>
<keyword evidence="8 12" id="KW-1133">Transmembrane helix</keyword>
<keyword evidence="7 12" id="KW-0653">Protein transport</keyword>
<sequence>MSNAFLTYPVTSDPSMPSEVEARTFLDVAQGQCVPRLRSGWTIQKIARRKWVWAAVLAVILAALFFAVPAFAQAAPAAPATPGAPEALDRALSQVGATSAGGAPLSLSLQVLIIMSLLTVLPSLLLMMTSFTRIIIVMSILRQALGLNQTPPNQVLVGLSLFLTLFVMAPVLNKVNTDAIKPYAAGQIQAGELITRSGNALHGFMMKQTRVKDVQMFAGIAKQGPFASPNDVPFSIALPAFVTSELKTAFQIGFLIFLPFLVIDLVVASVLMALGMMMLSPTIISLPFKLLLFVLVDGWALTMGSLANSFVS</sequence>
<evidence type="ECO:0000256" key="7">
    <source>
        <dbReference type="ARBA" id="ARBA00022927"/>
    </source>
</evidence>
<dbReference type="PRINTS" id="PR01302">
    <property type="entry name" value="TYPE3IMPPROT"/>
</dbReference>
<dbReference type="InterPro" id="IPR005837">
    <property type="entry name" value="FliP"/>
</dbReference>
<evidence type="ECO:0000313" key="14">
    <source>
        <dbReference type="Proteomes" id="UP001597115"/>
    </source>
</evidence>
<dbReference type="RefSeq" id="WP_380891482.1">
    <property type="nucleotide sequence ID" value="NZ_JBHUDY010000003.1"/>
</dbReference>
<dbReference type="PANTHER" id="PTHR30587:SF0">
    <property type="entry name" value="FLAGELLAR BIOSYNTHETIC PROTEIN FLIP"/>
    <property type="match status" value="1"/>
</dbReference>
<keyword evidence="10" id="KW-0975">Bacterial flagellum</keyword>
<keyword evidence="13" id="KW-0282">Flagellum</keyword>
<dbReference type="NCBIfam" id="NF009438">
    <property type="entry name" value="PRK12797.1"/>
    <property type="match status" value="1"/>
</dbReference>